<evidence type="ECO:0000313" key="1">
    <source>
        <dbReference type="EMBL" id="KIC55978.1"/>
    </source>
</evidence>
<dbReference type="AlphaFoldDB" id="A0A0B4DP08"/>
<reference evidence="1 2" key="1">
    <citation type="submission" date="2014-12" db="EMBL/GenBank/DDBJ databases">
        <title>Genome sequencing of Brevundimonas nasdae TPW30.</title>
        <authorList>
            <person name="Tan P.W."/>
            <person name="Chan K.-G."/>
        </authorList>
    </citation>
    <scope>NUCLEOTIDE SEQUENCE [LARGE SCALE GENOMIC DNA]</scope>
    <source>
        <strain evidence="1 2">TPW30</strain>
    </source>
</reference>
<dbReference type="RefSeq" id="WP_039247714.1">
    <property type="nucleotide sequence ID" value="NZ_JWSY01000027.1"/>
</dbReference>
<gene>
    <name evidence="1" type="ORF">RM53_14180</name>
</gene>
<accession>A0A0B4DP08</accession>
<sequence length="145" mass="15786">MLIRGQWEELGNSDTRYLEAPILPDDLAVVGQSRAWSGAGRREHVIPRLVLIKECLRLLEAGAEDRTIAALIAENTKIVLITRAECERLDRRPGLGLGLRQCMPRGWLFGADPFARLAAAEIEWGPIPCSTQAALATMPGESAAG</sequence>
<organism evidence="1 2">
    <name type="scientific">Brevundimonas nasdae</name>
    <dbReference type="NCBI Taxonomy" id="172043"/>
    <lineage>
        <taxon>Bacteria</taxon>
        <taxon>Pseudomonadati</taxon>
        <taxon>Pseudomonadota</taxon>
        <taxon>Alphaproteobacteria</taxon>
        <taxon>Caulobacterales</taxon>
        <taxon>Caulobacteraceae</taxon>
        <taxon>Brevundimonas</taxon>
    </lineage>
</organism>
<protein>
    <submittedName>
        <fullName evidence="1">Uncharacterized protein</fullName>
    </submittedName>
</protein>
<dbReference type="EMBL" id="JWSY01000027">
    <property type="protein sequence ID" value="KIC55978.1"/>
    <property type="molecule type" value="Genomic_DNA"/>
</dbReference>
<proteinExistence type="predicted"/>
<name>A0A0B4DP08_9CAUL</name>
<dbReference type="Proteomes" id="UP000031166">
    <property type="component" value="Unassembled WGS sequence"/>
</dbReference>
<comment type="caution">
    <text evidence="1">The sequence shown here is derived from an EMBL/GenBank/DDBJ whole genome shotgun (WGS) entry which is preliminary data.</text>
</comment>
<evidence type="ECO:0000313" key="2">
    <source>
        <dbReference type="Proteomes" id="UP000031166"/>
    </source>
</evidence>